<dbReference type="Proteomes" id="UP001249851">
    <property type="component" value="Unassembled WGS sequence"/>
</dbReference>
<protein>
    <submittedName>
        <fullName evidence="1">Uncharacterized protein</fullName>
    </submittedName>
</protein>
<name>A0AAD9Q4I0_ACRCE</name>
<comment type="caution">
    <text evidence="1">The sequence shown here is derived from an EMBL/GenBank/DDBJ whole genome shotgun (WGS) entry which is preliminary data.</text>
</comment>
<organism evidence="1 2">
    <name type="scientific">Acropora cervicornis</name>
    <name type="common">Staghorn coral</name>
    <dbReference type="NCBI Taxonomy" id="6130"/>
    <lineage>
        <taxon>Eukaryota</taxon>
        <taxon>Metazoa</taxon>
        <taxon>Cnidaria</taxon>
        <taxon>Anthozoa</taxon>
        <taxon>Hexacorallia</taxon>
        <taxon>Scleractinia</taxon>
        <taxon>Astrocoeniina</taxon>
        <taxon>Acroporidae</taxon>
        <taxon>Acropora</taxon>
    </lineage>
</organism>
<reference evidence="1" key="1">
    <citation type="journal article" date="2023" name="G3 (Bethesda)">
        <title>Whole genome assembly and annotation of the endangered Caribbean coral Acropora cervicornis.</title>
        <authorList>
            <person name="Selwyn J.D."/>
            <person name="Vollmer S.V."/>
        </authorList>
    </citation>
    <scope>NUCLEOTIDE SEQUENCE</scope>
    <source>
        <strain evidence="1">K2</strain>
    </source>
</reference>
<accession>A0AAD9Q4I0</accession>
<gene>
    <name evidence="1" type="ORF">P5673_024034</name>
</gene>
<reference evidence="1" key="2">
    <citation type="journal article" date="2023" name="Science">
        <title>Genomic signatures of disease resistance in endangered staghorn corals.</title>
        <authorList>
            <person name="Vollmer S.V."/>
            <person name="Selwyn J.D."/>
            <person name="Despard B.A."/>
            <person name="Roesel C.L."/>
        </authorList>
    </citation>
    <scope>NUCLEOTIDE SEQUENCE</scope>
    <source>
        <strain evidence="1">K2</strain>
    </source>
</reference>
<proteinExistence type="predicted"/>
<evidence type="ECO:0000313" key="1">
    <source>
        <dbReference type="EMBL" id="KAK2554573.1"/>
    </source>
</evidence>
<evidence type="ECO:0000313" key="2">
    <source>
        <dbReference type="Proteomes" id="UP001249851"/>
    </source>
</evidence>
<sequence length="111" mass="13093">KLTFWIFWKPQIIYRFPARLTTDLLTSSTLWGEEKFTIETKLKICWVAENHNLPELHEEIVHAVALQFVEICSEKAFMENVLLLPSPHSQRSQCAFRKVSFSNERKTKKTL</sequence>
<feature type="non-terminal residue" evidence="1">
    <location>
        <position position="111"/>
    </location>
</feature>
<dbReference type="AlphaFoldDB" id="A0AAD9Q4I0"/>
<keyword evidence="2" id="KW-1185">Reference proteome</keyword>
<dbReference type="EMBL" id="JARQWQ010000069">
    <property type="protein sequence ID" value="KAK2554573.1"/>
    <property type="molecule type" value="Genomic_DNA"/>
</dbReference>